<dbReference type="PANTHER" id="PTHR35401">
    <property type="entry name" value="COPG FAMILY HELIX-TURN-HELIX PROTEIN-RELATED-RELATED"/>
    <property type="match status" value="1"/>
</dbReference>
<evidence type="ECO:0000256" key="2">
    <source>
        <dbReference type="ARBA" id="ARBA00049988"/>
    </source>
</evidence>
<dbReference type="InterPro" id="IPR014795">
    <property type="entry name" value="TacA_1-like"/>
</dbReference>
<comment type="caution">
    <text evidence="3">The sequence shown here is derived from an EMBL/GenBank/DDBJ whole genome shotgun (WGS) entry which is preliminary data.</text>
</comment>
<dbReference type="Proteomes" id="UP001266099">
    <property type="component" value="Unassembled WGS sequence"/>
</dbReference>
<protein>
    <submittedName>
        <fullName evidence="3">Uncharacterized protein (DUF1778 family)</fullName>
    </submittedName>
</protein>
<dbReference type="RefSeq" id="WP_309956557.1">
    <property type="nucleotide sequence ID" value="NZ_JAVDUJ010000001.1"/>
</dbReference>
<keyword evidence="4" id="KW-1185">Reference proteome</keyword>
<dbReference type="SUPFAM" id="SSF47598">
    <property type="entry name" value="Ribbon-helix-helix"/>
    <property type="match status" value="1"/>
</dbReference>
<accession>A0ABU1T2S7</accession>
<proteinExistence type="inferred from homology"/>
<comment type="similarity">
    <text evidence="2">Belongs to the TacA antitoxin family.</text>
</comment>
<sequence length="91" mass="10498">MGATSRLEYRLTPESRERIEFAAEIKGVPLTVFARNAAEEKADDVLREYEQVTYVPNEFFDQLFNALDEPAAVNKNLALAARRMREHIVQR</sequence>
<organism evidence="3 4">
    <name type="scientific">Arcanobacterium hippocoleae</name>
    <dbReference type="NCBI Taxonomy" id="149017"/>
    <lineage>
        <taxon>Bacteria</taxon>
        <taxon>Bacillati</taxon>
        <taxon>Actinomycetota</taxon>
        <taxon>Actinomycetes</taxon>
        <taxon>Actinomycetales</taxon>
        <taxon>Actinomycetaceae</taxon>
        <taxon>Arcanobacterium</taxon>
    </lineage>
</organism>
<name>A0ABU1T2S7_9ACTO</name>
<evidence type="ECO:0000313" key="4">
    <source>
        <dbReference type="Proteomes" id="UP001266099"/>
    </source>
</evidence>
<evidence type="ECO:0000256" key="1">
    <source>
        <dbReference type="ARBA" id="ARBA00022649"/>
    </source>
</evidence>
<reference evidence="3 4" key="1">
    <citation type="submission" date="2023-07" db="EMBL/GenBank/DDBJ databases">
        <title>Sequencing the genomes of 1000 actinobacteria strains.</title>
        <authorList>
            <person name="Klenk H.-P."/>
        </authorList>
    </citation>
    <scope>NUCLEOTIDE SEQUENCE [LARGE SCALE GENOMIC DNA]</scope>
    <source>
        <strain evidence="3 4">DSM 15539</strain>
    </source>
</reference>
<dbReference type="Gene3D" id="1.20.5.780">
    <property type="entry name" value="Single helix bin"/>
    <property type="match status" value="1"/>
</dbReference>
<dbReference type="InterPro" id="IPR010985">
    <property type="entry name" value="Ribbon_hlx_hlx"/>
</dbReference>
<keyword evidence="1" id="KW-1277">Toxin-antitoxin system</keyword>
<evidence type="ECO:0000313" key="3">
    <source>
        <dbReference type="EMBL" id="MDR6939687.1"/>
    </source>
</evidence>
<dbReference type="Pfam" id="PF08681">
    <property type="entry name" value="TacA1"/>
    <property type="match status" value="1"/>
</dbReference>
<gene>
    <name evidence="3" type="ORF">J2S36_001230</name>
</gene>
<dbReference type="EMBL" id="JAVDUJ010000001">
    <property type="protein sequence ID" value="MDR6939687.1"/>
    <property type="molecule type" value="Genomic_DNA"/>
</dbReference>